<proteinExistence type="predicted"/>
<dbReference type="Proteomes" id="UP000887580">
    <property type="component" value="Unplaced"/>
</dbReference>
<reference evidence="2" key="1">
    <citation type="submission" date="2022-11" db="UniProtKB">
        <authorList>
            <consortium name="WormBaseParasite"/>
        </authorList>
    </citation>
    <scope>IDENTIFICATION</scope>
</reference>
<name>A0AC35F1K2_9BILA</name>
<evidence type="ECO:0000313" key="2">
    <source>
        <dbReference type="WBParaSite" id="PS1159_v2.g12814.t1"/>
    </source>
</evidence>
<protein>
    <submittedName>
        <fullName evidence="2">Uncharacterized protein</fullName>
    </submittedName>
</protein>
<organism evidence="1 2">
    <name type="scientific">Panagrolaimus sp. PS1159</name>
    <dbReference type="NCBI Taxonomy" id="55785"/>
    <lineage>
        <taxon>Eukaryota</taxon>
        <taxon>Metazoa</taxon>
        <taxon>Ecdysozoa</taxon>
        <taxon>Nematoda</taxon>
        <taxon>Chromadorea</taxon>
        <taxon>Rhabditida</taxon>
        <taxon>Tylenchina</taxon>
        <taxon>Panagrolaimomorpha</taxon>
        <taxon>Panagrolaimoidea</taxon>
        <taxon>Panagrolaimidae</taxon>
        <taxon>Panagrolaimus</taxon>
    </lineage>
</organism>
<accession>A0AC35F1K2</accession>
<dbReference type="WBParaSite" id="PS1159_v2.g12814.t1">
    <property type="protein sequence ID" value="PS1159_v2.g12814.t1"/>
    <property type="gene ID" value="PS1159_v2.g12814"/>
</dbReference>
<evidence type="ECO:0000313" key="1">
    <source>
        <dbReference type="Proteomes" id="UP000887580"/>
    </source>
</evidence>
<sequence length="193" mass="22318">MKNFQIYLFMSFFVICFIQINAIPKFEVSKNSILKLIPAWLTPLTTNDQNLKLGIVLLNCSYTVRNINQCGSNFIDETILILTPLQKNRVINAATKYLLRVGPTAKIHIDLLYNIIYDEIKTPIWDKSQNLAKKYKKYDNFRIYAADMINKAFNKKFICKIAINVKTKFGMNAWQAVRDYFGDIAIIISKCAL</sequence>